<keyword evidence="3" id="KW-0597">Phosphoprotein</keyword>
<dbReference type="Proteomes" id="UP000002730">
    <property type="component" value="Chromosome"/>
</dbReference>
<feature type="transmembrane region" description="Helical" evidence="9">
    <location>
        <begin position="743"/>
        <end position="761"/>
    </location>
</feature>
<name>D9SN28_CLOC7</name>
<dbReference type="FunFam" id="3.30.565.10:FF:000037">
    <property type="entry name" value="Hybrid sensor histidine kinase/response regulator"/>
    <property type="match status" value="1"/>
</dbReference>
<evidence type="ECO:0000313" key="12">
    <source>
        <dbReference type="Proteomes" id="UP000002730"/>
    </source>
</evidence>
<dbReference type="eggNOG" id="COG3292">
    <property type="taxonomic scope" value="Bacteria"/>
</dbReference>
<dbReference type="InterPro" id="IPR005467">
    <property type="entry name" value="His_kinase_dom"/>
</dbReference>
<dbReference type="SMART" id="SM00388">
    <property type="entry name" value="HisKA"/>
    <property type="match status" value="1"/>
</dbReference>
<dbReference type="GO" id="GO:0000155">
    <property type="term" value="F:phosphorelay sensor kinase activity"/>
    <property type="evidence" value="ECO:0007669"/>
    <property type="project" value="InterPro"/>
</dbReference>
<dbReference type="Pfam" id="PF02518">
    <property type="entry name" value="HATPase_c"/>
    <property type="match status" value="1"/>
</dbReference>
<dbReference type="EMBL" id="CP002160">
    <property type="protein sequence ID" value="ADL51894.1"/>
    <property type="molecule type" value="Genomic_DNA"/>
</dbReference>
<dbReference type="InterPro" id="IPR015943">
    <property type="entry name" value="WD40/YVTN_repeat-like_dom_sf"/>
</dbReference>
<dbReference type="InterPro" id="IPR036097">
    <property type="entry name" value="HisK_dim/P_sf"/>
</dbReference>
<dbReference type="InterPro" id="IPR013783">
    <property type="entry name" value="Ig-like_fold"/>
</dbReference>
<dbReference type="AlphaFoldDB" id="D9SN28"/>
<dbReference type="CDD" id="cd00075">
    <property type="entry name" value="HATPase"/>
    <property type="match status" value="1"/>
</dbReference>
<dbReference type="Gene3D" id="3.30.565.10">
    <property type="entry name" value="Histidine kinase-like ATPase, C-terminal domain"/>
    <property type="match status" value="1"/>
</dbReference>
<dbReference type="Pfam" id="PF07495">
    <property type="entry name" value="Y_Y_Y"/>
    <property type="match status" value="1"/>
</dbReference>
<keyword evidence="4" id="KW-0808">Transferase</keyword>
<keyword evidence="7" id="KW-0067">ATP-binding</keyword>
<dbReference type="CDD" id="cd00082">
    <property type="entry name" value="HisKA"/>
    <property type="match status" value="1"/>
</dbReference>
<protein>
    <recommendedName>
        <fullName evidence="2">histidine kinase</fullName>
        <ecNumber evidence="2">2.7.13.3</ecNumber>
    </recommendedName>
</protein>
<sequence>MCQDKKGYIWLATDDGLNVYDGQEFKVYKYKLNDENSISGNYIGAVLEDSDGYIWIGTGKGVNKLNPANGSIVRYTYSKEDSSSISSDGILTILEDGDNNIWIGTEEGLNKYDKSTDSFVRFSHVESNIYSITNNCITSLFQDSEGILWIGTEKGLNKMNLIDNQITQCNYAFDVDGIMKDKFITSLFEDNDKNLWIGTFDNGLFKFDKKANKLTNYSQGFEGNNQIAFKHVNDIKEDDYNNIWIGTNDGLFKYNKLNDKLIAYVNKYYDLKSLVYNQVNYIIKDRTGMIWAGTNKGISIFNPEPMFNYYKKDPTKENSLSDDMIRGIYKDNNGILWLGTFKDGLNAMNLSTGDVKHYRNSESTDSLSDDTIINVYGDKQGDIWIATWKGLNLYNKSTDSFIRFNEGTDINTLVSDAVNTIYQDREGIIWIGTANGLDSYDKVTKQFKHYSDIMTKNNILEQNISSIYEDENRTLWIGLGLNGGLVKFDRTSEVMTSYTQSPNDAKTISSNNIKDVTGDNNGNLWIATTHGLNKFSILEESFTRFFEEDGLSNNYLYGVLLDTKGNPWVSTDGGLSKYDVSEKTFTNFNVYDGLQSNEFNNYSYYKSSNGEMFFGGINGFNSFFPEKIEEKKLLNQNVVIKGVSIYDEPFPIDKLSSLNFKQNHFRIEFFLPYFINSSKNQFAYLLEGVDSEWNYVTGNGYARYTNVQSGEYRFLVKGRNNLGQWSEPISIPVKISTAPWNTWWAHLIYITTAIMVIYFIWNRVKILEGIINQRTILLNNKLKENKTLYDKLIKYERSKNNYFINLSHELRTPLNVILSTLQLISNLNEGEKYIEKPNLNKYVDIMSRNSLRLLKVINDLIDASKIENGDYKLTISEVDIVYLVEEVALSMKDYIESNNIDLIIDPDIEEKLIECDRTQIERCIVNLLSNATKYSNKNGSIWVTILDDDTKVRISIKDNGIGIAPKNHDIIFERFGQVNNSESNKKGSGIGLSLVKSLVELHNGTIDLISEEGKGSDFIISLPVRQNKTNNKIL</sequence>
<dbReference type="InterPro" id="IPR036890">
    <property type="entry name" value="HATPase_C_sf"/>
</dbReference>
<evidence type="ECO:0000256" key="9">
    <source>
        <dbReference type="SAM" id="Phobius"/>
    </source>
</evidence>
<evidence type="ECO:0000256" key="8">
    <source>
        <dbReference type="ARBA" id="ARBA00023012"/>
    </source>
</evidence>
<dbReference type="eggNOG" id="COG2205">
    <property type="taxonomic scope" value="Bacteria"/>
</dbReference>
<reference evidence="11 12" key="1">
    <citation type="submission" date="2010-08" db="EMBL/GenBank/DDBJ databases">
        <title>Complete sequence of Clostridium cellulovorans 743B.</title>
        <authorList>
            <consortium name="US DOE Joint Genome Institute"/>
            <person name="Lucas S."/>
            <person name="Copeland A."/>
            <person name="Lapidus A."/>
            <person name="Cheng J.-F."/>
            <person name="Bruce D."/>
            <person name="Goodwin L."/>
            <person name="Pitluck S."/>
            <person name="Chertkov O."/>
            <person name="Detter J.C."/>
            <person name="Han C."/>
            <person name="Tapia R."/>
            <person name="Land M."/>
            <person name="Hauser L."/>
            <person name="Chang Y.-J."/>
            <person name="Jeffries C."/>
            <person name="Kyrpides N."/>
            <person name="Ivanova N."/>
            <person name="Mikhailova N."/>
            <person name="Hemme C.L."/>
            <person name="Woyke T."/>
        </authorList>
    </citation>
    <scope>NUCLEOTIDE SEQUENCE [LARGE SCALE GENOMIC DNA]</scope>
    <source>
        <strain evidence="12">ATCC 35296 / DSM 3052 / OCM 3 / 743B</strain>
    </source>
</reference>
<evidence type="ECO:0000256" key="7">
    <source>
        <dbReference type="ARBA" id="ARBA00022840"/>
    </source>
</evidence>
<proteinExistence type="predicted"/>
<dbReference type="PROSITE" id="PS50109">
    <property type="entry name" value="HIS_KIN"/>
    <property type="match status" value="1"/>
</dbReference>
<dbReference type="SMART" id="SM00387">
    <property type="entry name" value="HATPase_c"/>
    <property type="match status" value="1"/>
</dbReference>
<keyword evidence="6 11" id="KW-0418">Kinase</keyword>
<gene>
    <name evidence="11" type="ordered locus">Clocel_2151</name>
</gene>
<keyword evidence="12" id="KW-1185">Reference proteome</keyword>
<keyword evidence="9" id="KW-0812">Transmembrane</keyword>
<dbReference type="InterPro" id="IPR003594">
    <property type="entry name" value="HATPase_dom"/>
</dbReference>
<dbReference type="InterPro" id="IPR004358">
    <property type="entry name" value="Sig_transdc_His_kin-like_C"/>
</dbReference>
<keyword evidence="5" id="KW-0547">Nucleotide-binding</keyword>
<evidence type="ECO:0000256" key="3">
    <source>
        <dbReference type="ARBA" id="ARBA00022553"/>
    </source>
</evidence>
<dbReference type="SUPFAM" id="SSF47384">
    <property type="entry name" value="Homodimeric domain of signal transducing histidine kinase"/>
    <property type="match status" value="1"/>
</dbReference>
<dbReference type="EC" id="2.7.13.3" evidence="2"/>
<keyword evidence="8" id="KW-0902">Two-component regulatory system</keyword>
<evidence type="ECO:0000313" key="11">
    <source>
        <dbReference type="EMBL" id="ADL51894.1"/>
    </source>
</evidence>
<keyword evidence="9" id="KW-0472">Membrane</keyword>
<dbReference type="PRINTS" id="PR00344">
    <property type="entry name" value="BCTRLSENSOR"/>
</dbReference>
<dbReference type="Pfam" id="PF07494">
    <property type="entry name" value="Reg_prop"/>
    <property type="match status" value="9"/>
</dbReference>
<dbReference type="Pfam" id="PF00512">
    <property type="entry name" value="HisKA"/>
    <property type="match status" value="1"/>
</dbReference>
<organism evidence="11 12">
    <name type="scientific">Clostridium cellulovorans (strain ATCC 35296 / DSM 3052 / OCM 3 / 743B)</name>
    <dbReference type="NCBI Taxonomy" id="573061"/>
    <lineage>
        <taxon>Bacteria</taxon>
        <taxon>Bacillati</taxon>
        <taxon>Bacillota</taxon>
        <taxon>Clostridia</taxon>
        <taxon>Eubacteriales</taxon>
        <taxon>Clostridiaceae</taxon>
        <taxon>Clostridium</taxon>
    </lineage>
</organism>
<evidence type="ECO:0000256" key="1">
    <source>
        <dbReference type="ARBA" id="ARBA00000085"/>
    </source>
</evidence>
<dbReference type="GO" id="GO:0005524">
    <property type="term" value="F:ATP binding"/>
    <property type="evidence" value="ECO:0007669"/>
    <property type="project" value="UniProtKB-KW"/>
</dbReference>
<feature type="domain" description="Histidine kinase" evidence="10">
    <location>
        <begin position="805"/>
        <end position="1026"/>
    </location>
</feature>
<dbReference type="PANTHER" id="PTHR43547:SF2">
    <property type="entry name" value="HYBRID SIGNAL TRANSDUCTION HISTIDINE KINASE C"/>
    <property type="match status" value="1"/>
</dbReference>
<evidence type="ECO:0000256" key="6">
    <source>
        <dbReference type="ARBA" id="ARBA00022777"/>
    </source>
</evidence>
<evidence type="ECO:0000256" key="4">
    <source>
        <dbReference type="ARBA" id="ARBA00022679"/>
    </source>
</evidence>
<evidence type="ECO:0000256" key="2">
    <source>
        <dbReference type="ARBA" id="ARBA00012438"/>
    </source>
</evidence>
<dbReference type="Gene3D" id="1.10.287.130">
    <property type="match status" value="1"/>
</dbReference>
<dbReference type="Gene3D" id="2.60.40.10">
    <property type="entry name" value="Immunoglobulins"/>
    <property type="match status" value="1"/>
</dbReference>
<dbReference type="InterPro" id="IPR011110">
    <property type="entry name" value="Reg_prop"/>
</dbReference>
<dbReference type="PANTHER" id="PTHR43547">
    <property type="entry name" value="TWO-COMPONENT HISTIDINE KINASE"/>
    <property type="match status" value="1"/>
</dbReference>
<accession>D9SN28</accession>
<dbReference type="SUPFAM" id="SSF63829">
    <property type="entry name" value="Calcium-dependent phosphotriesterase"/>
    <property type="match status" value="3"/>
</dbReference>
<dbReference type="InterPro" id="IPR003661">
    <property type="entry name" value="HisK_dim/P_dom"/>
</dbReference>
<dbReference type="STRING" id="573061.Clocel_2151"/>
<dbReference type="HOGENOM" id="CLU_000445_28_2_9"/>
<dbReference type="Gene3D" id="2.130.10.10">
    <property type="entry name" value="YVTN repeat-like/Quinoprotein amine dehydrogenase"/>
    <property type="match status" value="3"/>
</dbReference>
<evidence type="ECO:0000256" key="5">
    <source>
        <dbReference type="ARBA" id="ARBA00022741"/>
    </source>
</evidence>
<dbReference type="SUPFAM" id="SSF55874">
    <property type="entry name" value="ATPase domain of HSP90 chaperone/DNA topoisomerase II/histidine kinase"/>
    <property type="match status" value="1"/>
</dbReference>
<keyword evidence="9" id="KW-1133">Transmembrane helix</keyword>
<comment type="catalytic activity">
    <reaction evidence="1">
        <text>ATP + protein L-histidine = ADP + protein N-phospho-L-histidine.</text>
        <dbReference type="EC" id="2.7.13.3"/>
    </reaction>
</comment>
<dbReference type="KEGG" id="ccb:Clocel_2151"/>
<evidence type="ECO:0000259" key="10">
    <source>
        <dbReference type="PROSITE" id="PS50109"/>
    </source>
</evidence>
<dbReference type="OrthoDB" id="9813394at2"/>
<dbReference type="InterPro" id="IPR011123">
    <property type="entry name" value="Y_Y_Y"/>
</dbReference>